<evidence type="ECO:0000256" key="5">
    <source>
        <dbReference type="ARBA" id="ARBA00023157"/>
    </source>
</evidence>
<dbReference type="Gene3D" id="1.10.287.1130">
    <property type="entry name" value="CytochromE C oxidase copper chaperone"/>
    <property type="match status" value="1"/>
</dbReference>
<proteinExistence type="inferred from homology"/>
<dbReference type="STRING" id="747725.A0A168ILL6"/>
<comment type="similarity">
    <text evidence="2">Belongs to the CMC4 family.</text>
</comment>
<feature type="disulfide bond" evidence="6">
    <location>
        <begin position="22"/>
        <end position="33"/>
    </location>
</feature>
<protein>
    <recommendedName>
        <fullName evidence="3">Cx9C motif-containing protein 4, mitochondrial</fullName>
    </recommendedName>
</protein>
<dbReference type="SUPFAM" id="SSF47072">
    <property type="entry name" value="Cysteine alpha-hairpin motif"/>
    <property type="match status" value="1"/>
</dbReference>
<keyword evidence="4" id="KW-0496">Mitochondrion</keyword>
<keyword evidence="8" id="KW-1185">Reference proteome</keyword>
<accession>A0A168ILL6</accession>
<organism evidence="7 8">
    <name type="scientific">Mucor lusitanicus CBS 277.49</name>
    <dbReference type="NCBI Taxonomy" id="747725"/>
    <lineage>
        <taxon>Eukaryota</taxon>
        <taxon>Fungi</taxon>
        <taxon>Fungi incertae sedis</taxon>
        <taxon>Mucoromycota</taxon>
        <taxon>Mucoromycotina</taxon>
        <taxon>Mucoromycetes</taxon>
        <taxon>Mucorales</taxon>
        <taxon>Mucorineae</taxon>
        <taxon>Mucoraceae</taxon>
        <taxon>Mucor</taxon>
    </lineage>
</organism>
<dbReference type="InterPro" id="IPR009069">
    <property type="entry name" value="Cys_alpha_HP_mot_SF"/>
</dbReference>
<evidence type="ECO:0000256" key="1">
    <source>
        <dbReference type="ARBA" id="ARBA00004569"/>
    </source>
</evidence>
<reference evidence="7 8" key="1">
    <citation type="submission" date="2015-06" db="EMBL/GenBank/DDBJ databases">
        <title>Expansion of signal transduction pathways in fungi by whole-genome duplication.</title>
        <authorList>
            <consortium name="DOE Joint Genome Institute"/>
            <person name="Corrochano L.M."/>
            <person name="Kuo A."/>
            <person name="Marcet-Houben M."/>
            <person name="Polaino S."/>
            <person name="Salamov A."/>
            <person name="Villalobos J.M."/>
            <person name="Alvarez M.I."/>
            <person name="Avalos J."/>
            <person name="Benito E.P."/>
            <person name="Benoit I."/>
            <person name="Burger G."/>
            <person name="Camino L.P."/>
            <person name="Canovas D."/>
            <person name="Cerda-Olmedo E."/>
            <person name="Cheng J.-F."/>
            <person name="Dominguez A."/>
            <person name="Elias M."/>
            <person name="Eslava A.P."/>
            <person name="Glaser F."/>
            <person name="Grimwood J."/>
            <person name="Gutierrez G."/>
            <person name="Heitman J."/>
            <person name="Henrissat B."/>
            <person name="Iturriaga E.A."/>
            <person name="Lang B.F."/>
            <person name="Lavin J.L."/>
            <person name="Lee S."/>
            <person name="Li W."/>
            <person name="Lindquist E."/>
            <person name="Lopez-Garcia S."/>
            <person name="Luque E.M."/>
            <person name="Marcos A.T."/>
            <person name="Martin J."/>
            <person name="Mccluskey K."/>
            <person name="Medina H.R."/>
            <person name="Miralles-Duran A."/>
            <person name="Miyazaki A."/>
            <person name="Munoz-Torres E."/>
            <person name="Oguiza J.A."/>
            <person name="Ohm R."/>
            <person name="Olmedo M."/>
            <person name="Orejas M."/>
            <person name="Ortiz-Castellanos L."/>
            <person name="Pisabarro A.G."/>
            <person name="Rodriguez-Romero J."/>
            <person name="Ruiz-Herrera J."/>
            <person name="Ruiz-Vazquez R."/>
            <person name="Sanz C."/>
            <person name="Schackwitz W."/>
            <person name="Schmutz J."/>
            <person name="Shahriari M."/>
            <person name="Shelest E."/>
            <person name="Silva-Franco F."/>
            <person name="Soanes D."/>
            <person name="Syed K."/>
            <person name="Tagua V.G."/>
            <person name="Talbot N.J."/>
            <person name="Thon M."/>
            <person name="De Vries R.P."/>
            <person name="Wiebenga A."/>
            <person name="Yadav J.S."/>
            <person name="Braun E.L."/>
            <person name="Baker S."/>
            <person name="Garre V."/>
            <person name="Horwitz B."/>
            <person name="Torres-Martinez S."/>
            <person name="Idnurm A."/>
            <person name="Herrera-Estrella A."/>
            <person name="Gabaldon T."/>
            <person name="Grigoriev I.V."/>
        </authorList>
    </citation>
    <scope>NUCLEOTIDE SEQUENCE [LARGE SCALE GENOMIC DNA]</scope>
    <source>
        <strain evidence="7 8">CBS 277.49</strain>
    </source>
</reference>
<dbReference type="OrthoDB" id="13601at2759"/>
<gene>
    <name evidence="7" type="ORF">MUCCIDRAFT_113541</name>
</gene>
<dbReference type="Proteomes" id="UP000077051">
    <property type="component" value="Unassembled WGS sequence"/>
</dbReference>
<sequence length="65" mass="7218">MPTASSEQVPHCQKFACAIQDCLGKNDYQEARCAKELEALHKCCRELIAAGGKSVCCPEKKYKKQ</sequence>
<evidence type="ECO:0000256" key="2">
    <source>
        <dbReference type="ARBA" id="ARBA00009858"/>
    </source>
</evidence>
<dbReference type="VEuPathDB" id="FungiDB:MUCCIDRAFT_113541"/>
<name>A0A168ILL6_MUCCL</name>
<evidence type="ECO:0000313" key="7">
    <source>
        <dbReference type="EMBL" id="OAD00088.1"/>
    </source>
</evidence>
<dbReference type="PANTHER" id="PTHR15590:SF0">
    <property type="entry name" value="CX9C MOTIF-CONTAINING PROTEIN 4"/>
    <property type="match status" value="1"/>
</dbReference>
<dbReference type="GO" id="GO:0005758">
    <property type="term" value="C:mitochondrial intermembrane space"/>
    <property type="evidence" value="ECO:0007669"/>
    <property type="project" value="UniProtKB-SubCell"/>
</dbReference>
<keyword evidence="5 6" id="KW-1015">Disulfide bond</keyword>
<dbReference type="EMBL" id="AMYB01000007">
    <property type="protein sequence ID" value="OAD00088.1"/>
    <property type="molecule type" value="Genomic_DNA"/>
</dbReference>
<evidence type="ECO:0000313" key="8">
    <source>
        <dbReference type="Proteomes" id="UP000077051"/>
    </source>
</evidence>
<dbReference type="PROSITE" id="PS51808">
    <property type="entry name" value="CHCH"/>
    <property type="match status" value="1"/>
</dbReference>
<comment type="subcellular location">
    <subcellularLocation>
        <location evidence="1">Mitochondrion intermembrane space</location>
    </subcellularLocation>
</comment>
<dbReference type="PANTHER" id="PTHR15590">
    <property type="entry name" value="CX9C MOTIF-CONTAINING PROTEIN 4"/>
    <property type="match status" value="1"/>
</dbReference>
<feature type="disulfide bond" evidence="6">
    <location>
        <begin position="44"/>
        <end position="57"/>
    </location>
</feature>
<dbReference type="InterPro" id="IPR027179">
    <property type="entry name" value="CMC4"/>
</dbReference>
<dbReference type="AlphaFoldDB" id="A0A168ILL6"/>
<evidence type="ECO:0000256" key="4">
    <source>
        <dbReference type="ARBA" id="ARBA00023128"/>
    </source>
</evidence>
<dbReference type="Pfam" id="PF08991">
    <property type="entry name" value="CMC4"/>
    <property type="match status" value="1"/>
</dbReference>
<comment type="caution">
    <text evidence="7">The sequence shown here is derived from an EMBL/GenBank/DDBJ whole genome shotgun (WGS) entry which is preliminary data.</text>
</comment>
<evidence type="ECO:0000256" key="3">
    <source>
        <dbReference type="ARBA" id="ARBA00019406"/>
    </source>
</evidence>
<feature type="disulfide bond" evidence="6">
    <location>
        <begin position="12"/>
        <end position="43"/>
    </location>
</feature>
<evidence type="ECO:0000256" key="6">
    <source>
        <dbReference type="PIRSR" id="PIRSR627179-50"/>
    </source>
</evidence>